<keyword evidence="5" id="KW-1185">Reference proteome</keyword>
<dbReference type="Pfam" id="PF13915">
    <property type="entry name" value="DUF4210"/>
    <property type="match status" value="1"/>
</dbReference>
<dbReference type="Proteomes" id="UP000807504">
    <property type="component" value="Unassembled WGS sequence"/>
</dbReference>
<feature type="compositionally biased region" description="Low complexity" evidence="2">
    <location>
        <begin position="483"/>
        <end position="498"/>
    </location>
</feature>
<reference evidence="4" key="1">
    <citation type="journal article" date="2020" name="bioRxiv">
        <title>Chromosome-level reference genome of the European wasp spider Argiope bruennichi: a resource for studies on range expansion and evolutionary adaptation.</title>
        <authorList>
            <person name="Sheffer M.M."/>
            <person name="Hoppe A."/>
            <person name="Krehenwinkel H."/>
            <person name="Uhl G."/>
            <person name="Kuss A.W."/>
            <person name="Jensen L."/>
            <person name="Jensen C."/>
            <person name="Gillespie R.G."/>
            <person name="Hoff K.J."/>
            <person name="Prost S."/>
        </authorList>
    </citation>
    <scope>NUCLEOTIDE SEQUENCE</scope>
</reference>
<dbReference type="EMBL" id="JABXBU010002228">
    <property type="protein sequence ID" value="KAF8769870.1"/>
    <property type="molecule type" value="Genomic_DNA"/>
</dbReference>
<evidence type="ECO:0000313" key="4">
    <source>
        <dbReference type="EMBL" id="KAF8769870.1"/>
    </source>
</evidence>
<comment type="similarity">
    <text evidence="1">Belongs to the ATOS family.</text>
</comment>
<dbReference type="Pfam" id="PF13889">
    <property type="entry name" value="Chromosome_seg"/>
    <property type="match status" value="1"/>
</dbReference>
<feature type="region of interest" description="Disordered" evidence="2">
    <location>
        <begin position="310"/>
        <end position="329"/>
    </location>
</feature>
<dbReference type="InterPro" id="IPR033473">
    <property type="entry name" value="Atos-like_C"/>
</dbReference>
<dbReference type="InterPro" id="IPR051506">
    <property type="entry name" value="ATOS_Transcription_Regulators"/>
</dbReference>
<dbReference type="InterPro" id="IPR040676">
    <property type="entry name" value="DUF5641"/>
</dbReference>
<reference evidence="4" key="2">
    <citation type="submission" date="2020-06" db="EMBL/GenBank/DDBJ databases">
        <authorList>
            <person name="Sheffer M."/>
        </authorList>
    </citation>
    <scope>NUCLEOTIDE SEQUENCE</scope>
</reference>
<gene>
    <name evidence="4" type="ORF">HNY73_017469</name>
</gene>
<evidence type="ECO:0000259" key="3">
    <source>
        <dbReference type="SMART" id="SM01177"/>
    </source>
</evidence>
<name>A0A8T0EB38_ARGBR</name>
<evidence type="ECO:0000313" key="5">
    <source>
        <dbReference type="Proteomes" id="UP000807504"/>
    </source>
</evidence>
<accession>A0A8T0EB38</accession>
<dbReference type="SMART" id="SM01177">
    <property type="entry name" value="DUF4210"/>
    <property type="match status" value="1"/>
</dbReference>
<organism evidence="4 5">
    <name type="scientific">Argiope bruennichi</name>
    <name type="common">Wasp spider</name>
    <name type="synonym">Aranea bruennichi</name>
    <dbReference type="NCBI Taxonomy" id="94029"/>
    <lineage>
        <taxon>Eukaryota</taxon>
        <taxon>Metazoa</taxon>
        <taxon>Ecdysozoa</taxon>
        <taxon>Arthropoda</taxon>
        <taxon>Chelicerata</taxon>
        <taxon>Arachnida</taxon>
        <taxon>Araneae</taxon>
        <taxon>Araneomorphae</taxon>
        <taxon>Entelegynae</taxon>
        <taxon>Araneoidea</taxon>
        <taxon>Araneidae</taxon>
        <taxon>Argiope</taxon>
    </lineage>
</organism>
<evidence type="ECO:0000256" key="1">
    <source>
        <dbReference type="ARBA" id="ARBA00034497"/>
    </source>
</evidence>
<proteinExistence type="inferred from homology"/>
<dbReference type="PANTHER" id="PTHR13199">
    <property type="entry name" value="GH03947P"/>
    <property type="match status" value="1"/>
</dbReference>
<feature type="compositionally biased region" description="Low complexity" evidence="2">
    <location>
        <begin position="462"/>
        <end position="473"/>
    </location>
</feature>
<dbReference type="Pfam" id="PF18701">
    <property type="entry name" value="DUF5641"/>
    <property type="match status" value="1"/>
</dbReference>
<dbReference type="AlphaFoldDB" id="A0A8T0EB38"/>
<feature type="region of interest" description="Disordered" evidence="2">
    <location>
        <begin position="447"/>
        <end position="498"/>
    </location>
</feature>
<sequence length="1126" mass="126738">MKPSEEMHAAVEEVDLDPCDLYTDLGTLIVEGRVPGVTEKGFGEGLHCSSTHGQNRHQCDPSSPECQKYEQILKHMLLLWKNGIPMTIEVLLYPSCCSPFPNVDSVPDMPYLLLEQWTIHMLPRRVPDASISPRGLIQAVRSFLYFSQLCAWYSLTGGKSPQNVHYRVCVPGEAFSSKFSTQPDCHMFPVANIGRNSAMKVLMKCHPRCGEIPTVPCHKHSKPNLPLKTLKGSSEVYDLHNPSPGGSYALDGILPTGMASRTSSPADSMLGESLLDPPNSLCMYPKRYQSPSRCGSPSIEVPEHLMFGKTKMKQEESTPQRRSRPQRRPVVERFLKKNLGNSLCSSTESKARTFDKQIAAKDKPPDIFSLKRDAVLNYCTIEDCMKHVPKDELDQVLERLRSRHCWKKRTTDDRQSLDVTDLRKEKNLHNKPLESYFENMTLDSDKVDQNKDRKQNPFAKGQNQNSSKQMSKQPLCIGEGKSHNNGGSSNLEESQSENSLTYRLNLQNNIYSDFKGSRSNIHSKLKTDGAISENSRCFKKQTYQHDCNDSPKQLTVHSKCSSVNIKKCGAFLSKNVNEIDGERELDIENQILDDKEAIQEIPSAEKKAIFRRSLDSATSLVFHKRSGLPLTSSPAPTRKNGTSFDYDSTLTSVSAIKRALFEKQLEQDVQEEEINNQLSTSAPASIFSSSLLGTFEESVLNGRLEPVSTVEGFTAEIGASGSFCPNHVKLPVTVFFYTLHDMDKVASPYMGHINLRSKDYHIPKKGTVQVTLFNPHETVVKMFVVRYDLSDMPINCQTFLRQRTLYMPADASESDPDAQKWLRYLVHLRFMSSKSGRIYLHTDIRLIIFRKSDLDAATVHVFASSDKKSVLTSPILDSASHKSFISAKLAKALNLKPIRYEELAVHSFGQTMAHKKRYPVVCLKLENRHDRSKIYMLEALAIEIISNLSLNIPDDSILSELKAKNIQLANSLNKRIPVKTLVGSGSFWERLFAFVNNSKPGSLKLSGPLNAFELQTALHSWIKATQNKHFGAEIHQFLSNSVISKGSHVYNLNPEFDENDLLQLKGRLQFSSGDVDDVVLINNERYPRNMWLIRRILELCPGLDGHTRPLLIKTPKGDIKCSVQLV</sequence>
<feature type="domain" description="Atos-like conserved" evidence="3">
    <location>
        <begin position="691"/>
        <end position="750"/>
    </location>
</feature>
<protein>
    <submittedName>
        <fullName evidence="4">Protein FAM214A like protein</fullName>
    </submittedName>
</protein>
<evidence type="ECO:0000256" key="2">
    <source>
        <dbReference type="SAM" id="MobiDB-lite"/>
    </source>
</evidence>
<dbReference type="InterPro" id="IPR025261">
    <property type="entry name" value="Atos-like_cons_dom"/>
</dbReference>
<comment type="caution">
    <text evidence="4">The sequence shown here is derived from an EMBL/GenBank/DDBJ whole genome shotgun (WGS) entry which is preliminary data.</text>
</comment>
<dbReference type="PANTHER" id="PTHR13199:SF11">
    <property type="entry name" value="PROTEIN ATOSSA"/>
    <property type="match status" value="1"/>
</dbReference>